<evidence type="ECO:0000256" key="5">
    <source>
        <dbReference type="SAM" id="Coils"/>
    </source>
</evidence>
<dbReference type="GeneID" id="102698034"/>
<dbReference type="STRING" id="7918.ENSLOCP00000006317"/>
<dbReference type="GO" id="GO:0005814">
    <property type="term" value="C:centriole"/>
    <property type="evidence" value="ECO:0000318"/>
    <property type="project" value="GO_Central"/>
</dbReference>
<dbReference type="Pfam" id="PF25771">
    <property type="entry name" value="CC_CEP152-bind"/>
    <property type="match status" value="1"/>
</dbReference>
<name>W5MD58_LEPOC</name>
<dbReference type="InterPro" id="IPR057656">
    <property type="entry name" value="CEP63/Deup1_CC"/>
</dbReference>
<dbReference type="InParanoid" id="W5MD58"/>
<dbReference type="FunCoup" id="W5MD58">
    <property type="interactions" value="138"/>
</dbReference>
<evidence type="ECO:0000313" key="10">
    <source>
        <dbReference type="Proteomes" id="UP000018468"/>
    </source>
</evidence>
<dbReference type="GO" id="GO:0007099">
    <property type="term" value="P:centriole replication"/>
    <property type="evidence" value="ECO:0000318"/>
    <property type="project" value="GO_Central"/>
</dbReference>
<feature type="region of interest" description="Disordered" evidence="6">
    <location>
        <begin position="598"/>
        <end position="669"/>
    </location>
</feature>
<reference evidence="10" key="1">
    <citation type="submission" date="2011-12" db="EMBL/GenBank/DDBJ databases">
        <title>The Draft Genome of Lepisosteus oculatus.</title>
        <authorList>
            <consortium name="The Broad Institute Genome Assembly &amp; Analysis Group"/>
            <consortium name="Computational R&amp;D Group"/>
            <consortium name="and Sequencing Platform"/>
            <person name="Di Palma F."/>
            <person name="Alfoldi J."/>
            <person name="Johnson J."/>
            <person name="Berlin A."/>
            <person name="Gnerre S."/>
            <person name="Jaffe D."/>
            <person name="MacCallum I."/>
            <person name="Young S."/>
            <person name="Walker B.J."/>
            <person name="Lander E.S."/>
            <person name="Lindblad-Toh K."/>
        </authorList>
    </citation>
    <scope>NUCLEOTIDE SEQUENCE [LARGE SCALE GENOMIC DNA]</scope>
</reference>
<dbReference type="OMA" id="HYKAGLH"/>
<evidence type="ECO:0000259" key="8">
    <source>
        <dbReference type="Pfam" id="PF25771"/>
    </source>
</evidence>
<feature type="coiled-coil region" evidence="5">
    <location>
        <begin position="452"/>
        <end position="595"/>
    </location>
</feature>
<dbReference type="HOGENOM" id="CLU_027471_0_0_1"/>
<comment type="subcellular location">
    <subcellularLocation>
        <location evidence="1">Cytoplasm</location>
    </subcellularLocation>
</comment>
<dbReference type="OrthoDB" id="10007333at2759"/>
<feature type="domain" description="CEP63/Deup1 N-terminal" evidence="7">
    <location>
        <begin position="17"/>
        <end position="296"/>
    </location>
</feature>
<evidence type="ECO:0000256" key="3">
    <source>
        <dbReference type="ARBA" id="ARBA00022490"/>
    </source>
</evidence>
<dbReference type="EMBL" id="AHAT01015189">
    <property type="status" value="NOT_ANNOTATED_CDS"/>
    <property type="molecule type" value="Genomic_DNA"/>
</dbReference>
<feature type="compositionally biased region" description="Low complexity" evidence="6">
    <location>
        <begin position="605"/>
        <end position="622"/>
    </location>
</feature>
<accession>W5MD58</accession>
<dbReference type="GO" id="GO:0005737">
    <property type="term" value="C:cytoplasm"/>
    <property type="evidence" value="ECO:0007669"/>
    <property type="project" value="UniProtKB-SubCell"/>
</dbReference>
<evidence type="ECO:0000256" key="1">
    <source>
        <dbReference type="ARBA" id="ARBA00004496"/>
    </source>
</evidence>
<evidence type="ECO:0000259" key="7">
    <source>
        <dbReference type="Pfam" id="PF17045"/>
    </source>
</evidence>
<dbReference type="PANTHER" id="PTHR18875:SF3">
    <property type="entry name" value="CENTROSOMAL PROTEIN OF 63 KDA"/>
    <property type="match status" value="1"/>
</dbReference>
<evidence type="ECO:0000256" key="2">
    <source>
        <dbReference type="ARBA" id="ARBA00007181"/>
    </source>
</evidence>
<dbReference type="AlphaFoldDB" id="W5MD58"/>
<proteinExistence type="inferred from homology"/>
<keyword evidence="4 5" id="KW-0175">Coiled coil</keyword>
<dbReference type="PANTHER" id="PTHR18875">
    <property type="entry name" value="SARCOMA ANTIGEN NY-SAR-24/CYTOSKELETAL PROTEIN SOJO"/>
    <property type="match status" value="1"/>
</dbReference>
<dbReference type="Ensembl" id="ENSLOCT00000006325.1">
    <property type="protein sequence ID" value="ENSLOCP00000006317.1"/>
    <property type="gene ID" value="ENSLOCG00000005244.1"/>
</dbReference>
<reference evidence="9" key="3">
    <citation type="submission" date="2025-09" db="UniProtKB">
        <authorList>
            <consortium name="Ensembl"/>
        </authorList>
    </citation>
    <scope>IDENTIFICATION</scope>
</reference>
<feature type="domain" description="CEP63/Deup1 CEP152 binding coiled coil" evidence="8">
    <location>
        <begin position="675"/>
        <end position="710"/>
    </location>
</feature>
<dbReference type="Pfam" id="PF17045">
    <property type="entry name" value="CEP63"/>
    <property type="match status" value="1"/>
</dbReference>
<dbReference type="eggNOG" id="ENOG502QRYU">
    <property type="taxonomic scope" value="Eukaryota"/>
</dbReference>
<sequence>MEAFWGTLQDETASAILSSCEPELQELMRQIDIMVAHKRSEWESQHRALQGRLQVREEELRSARDALEHKHKEVGMFRQQLLEAQNEKQELVSKYEEQLQRVQEELSKLKRSYEKLQRRQLKEAREGARSREEDRTELSRLNGKIEEFRQKSAEWEQQRLQYQRQVAALEAQRKTLAEQYQLMQESAAYHSQVSGRQQEQSELAIQSEVQRLRSQLERAQDRLHAQEMELERFSLLWEELGDSRRELQVSRVLSEEKTELKATLNTQDEFVRSSGLQQKQLRAELGRLSEALQAKEHLIRSLESCLQKQGMSGGLAPLRQDLEQVLIQLSATRACEGHLKAEVALLQESLEKMHIQSEGLKEELYGKQQELQRMEEEHNHCVGENKKLRDELQRALQTHRGEMEGMKKEVSKLTGELHQRDITIATLSGSASSIERQLHAEVERTEHRAAELKVAQVQLETLKMENKHLTEILERMESRTSKKTEGSLSALRDGYVSSLDSLEQQNLQLRKDLAEVGARLDTSMQAWQEKYERALEQSQNKLTQLGAQEQRKVQEMQMKHMQELQDLKTKMQETSMHYEKEIENLKHRLQEANLKAFPSLPDGQSLANKSNSPTSSSSQSLKGDQEKSTRPSTAHSRNEDSSSDTASVKSLGSVEHKEFTPLDPLPASPVSSVATRFLEDENKRSQDLLKRLDAHIQDMREDTTKTVKKYLEKEAGSSSD</sequence>
<evidence type="ECO:0000256" key="4">
    <source>
        <dbReference type="ARBA" id="ARBA00023054"/>
    </source>
</evidence>
<protein>
    <submittedName>
        <fullName evidence="9">Centrosomal protein 63</fullName>
    </submittedName>
</protein>
<comment type="similarity">
    <text evidence="2">Belongs to the CEP63 family.</text>
</comment>
<keyword evidence="3" id="KW-0963">Cytoplasm</keyword>
<evidence type="ECO:0000256" key="6">
    <source>
        <dbReference type="SAM" id="MobiDB-lite"/>
    </source>
</evidence>
<organism evidence="9 10">
    <name type="scientific">Lepisosteus oculatus</name>
    <name type="common">Spotted gar</name>
    <dbReference type="NCBI Taxonomy" id="7918"/>
    <lineage>
        <taxon>Eukaryota</taxon>
        <taxon>Metazoa</taxon>
        <taxon>Chordata</taxon>
        <taxon>Craniata</taxon>
        <taxon>Vertebrata</taxon>
        <taxon>Euteleostomi</taxon>
        <taxon>Actinopterygii</taxon>
        <taxon>Neopterygii</taxon>
        <taxon>Holostei</taxon>
        <taxon>Semionotiformes</taxon>
        <taxon>Lepisosteidae</taxon>
        <taxon>Lepisosteus</taxon>
    </lineage>
</organism>
<feature type="coiled-coil region" evidence="5">
    <location>
        <begin position="343"/>
        <end position="416"/>
    </location>
</feature>
<dbReference type="Bgee" id="ENSLOCG00000005244">
    <property type="expression patterns" value="Expressed in bone element and 13 other cell types or tissues"/>
</dbReference>
<dbReference type="InterPro" id="IPR031470">
    <property type="entry name" value="CEP63/Deup1_N"/>
</dbReference>
<dbReference type="GO" id="GO:0098535">
    <property type="term" value="P:de novo centriole assembly involved in multi-ciliated epithelial cell differentiation"/>
    <property type="evidence" value="ECO:0000318"/>
    <property type="project" value="GO_Central"/>
</dbReference>
<keyword evidence="10" id="KW-1185">Reference proteome</keyword>
<reference evidence="9" key="2">
    <citation type="submission" date="2025-08" db="UniProtKB">
        <authorList>
            <consortium name="Ensembl"/>
        </authorList>
    </citation>
    <scope>IDENTIFICATION</scope>
</reference>
<dbReference type="GeneTree" id="ENSGT00940000170731"/>
<feature type="coiled-coil region" evidence="5">
    <location>
        <begin position="78"/>
        <end position="236"/>
    </location>
</feature>
<dbReference type="CTD" id="80254"/>
<evidence type="ECO:0000313" key="9">
    <source>
        <dbReference type="Ensembl" id="ENSLOCP00000006317.1"/>
    </source>
</evidence>
<dbReference type="Proteomes" id="UP000018468">
    <property type="component" value="Linkage group LG14"/>
</dbReference>